<evidence type="ECO:0000256" key="2">
    <source>
        <dbReference type="ARBA" id="ARBA00023125"/>
    </source>
</evidence>
<sequence length="149" mass="17368">MGIEEDIKSTNFEDNYHKAVINLSYTSGWMNNHMRPHFERFNLTQQQFNILRILRGQYPKPATVNLLKERMIDKMSDASRIVDRLVQKGLVSRCTNSRDRRAVDIRISDEGLAILKKMDAEFKTKDFFKQNLTEAEAGQLSDLLDKMRG</sequence>
<dbReference type="SMART" id="SM00347">
    <property type="entry name" value="HTH_MARR"/>
    <property type="match status" value="1"/>
</dbReference>
<dbReference type="PANTHER" id="PTHR42756">
    <property type="entry name" value="TRANSCRIPTIONAL REGULATOR, MARR"/>
    <property type="match status" value="1"/>
</dbReference>
<dbReference type="PRINTS" id="PR00598">
    <property type="entry name" value="HTHMARR"/>
</dbReference>
<keyword evidence="6" id="KW-1185">Reference proteome</keyword>
<proteinExistence type="predicted"/>
<gene>
    <name evidence="5" type="ORF">EWM62_10380</name>
</gene>
<evidence type="ECO:0000256" key="3">
    <source>
        <dbReference type="ARBA" id="ARBA00023163"/>
    </source>
</evidence>
<dbReference type="Pfam" id="PF01047">
    <property type="entry name" value="MarR"/>
    <property type="match status" value="1"/>
</dbReference>
<dbReference type="Gene3D" id="1.10.10.10">
    <property type="entry name" value="Winged helix-like DNA-binding domain superfamily/Winged helix DNA-binding domain"/>
    <property type="match status" value="1"/>
</dbReference>
<dbReference type="PROSITE" id="PS50995">
    <property type="entry name" value="HTH_MARR_2"/>
    <property type="match status" value="1"/>
</dbReference>
<dbReference type="InterPro" id="IPR000835">
    <property type="entry name" value="HTH_MarR-typ"/>
</dbReference>
<dbReference type="InterPro" id="IPR036390">
    <property type="entry name" value="WH_DNA-bd_sf"/>
</dbReference>
<reference evidence="5 6" key="1">
    <citation type="submission" date="2019-02" db="EMBL/GenBank/DDBJ databases">
        <title>Bacterial novel species Mucilaginibacter sp. 17JY9-4 isolated from soil.</title>
        <authorList>
            <person name="Jung H.-Y."/>
        </authorList>
    </citation>
    <scope>NUCLEOTIDE SEQUENCE [LARGE SCALE GENOMIC DNA]</scope>
    <source>
        <strain evidence="5 6">17JY9-4</strain>
    </source>
</reference>
<feature type="domain" description="HTH marR-type" evidence="4">
    <location>
        <begin position="13"/>
        <end position="149"/>
    </location>
</feature>
<keyword evidence="3" id="KW-0804">Transcription</keyword>
<dbReference type="RefSeq" id="WP_129876604.1">
    <property type="nucleotide sequence ID" value="NZ_SEWG01000004.1"/>
</dbReference>
<accession>A0A4Q5LLY5</accession>
<dbReference type="GO" id="GO:0003677">
    <property type="term" value="F:DNA binding"/>
    <property type="evidence" value="ECO:0007669"/>
    <property type="project" value="UniProtKB-KW"/>
</dbReference>
<dbReference type="EMBL" id="SEWG01000004">
    <property type="protein sequence ID" value="RYU89945.1"/>
    <property type="molecule type" value="Genomic_DNA"/>
</dbReference>
<protein>
    <submittedName>
        <fullName evidence="5">MarR family transcriptional regulator</fullName>
    </submittedName>
</protein>
<evidence type="ECO:0000313" key="5">
    <source>
        <dbReference type="EMBL" id="RYU89945.1"/>
    </source>
</evidence>
<comment type="caution">
    <text evidence="5">The sequence shown here is derived from an EMBL/GenBank/DDBJ whole genome shotgun (WGS) entry which is preliminary data.</text>
</comment>
<evidence type="ECO:0000313" key="6">
    <source>
        <dbReference type="Proteomes" id="UP000293331"/>
    </source>
</evidence>
<dbReference type="GO" id="GO:0003700">
    <property type="term" value="F:DNA-binding transcription factor activity"/>
    <property type="evidence" value="ECO:0007669"/>
    <property type="project" value="InterPro"/>
</dbReference>
<evidence type="ECO:0000256" key="1">
    <source>
        <dbReference type="ARBA" id="ARBA00023015"/>
    </source>
</evidence>
<evidence type="ECO:0000259" key="4">
    <source>
        <dbReference type="PROSITE" id="PS50995"/>
    </source>
</evidence>
<keyword evidence="2" id="KW-0238">DNA-binding</keyword>
<dbReference type="InterPro" id="IPR036388">
    <property type="entry name" value="WH-like_DNA-bd_sf"/>
</dbReference>
<dbReference type="Proteomes" id="UP000293331">
    <property type="component" value="Unassembled WGS sequence"/>
</dbReference>
<dbReference type="OrthoDB" id="763883at2"/>
<dbReference type="SUPFAM" id="SSF46785">
    <property type="entry name" value="Winged helix' DNA-binding domain"/>
    <property type="match status" value="1"/>
</dbReference>
<keyword evidence="1" id="KW-0805">Transcription regulation</keyword>
<name>A0A4Q5LLY5_9SPHI</name>
<dbReference type="AlphaFoldDB" id="A0A4Q5LLY5"/>
<dbReference type="PANTHER" id="PTHR42756:SF1">
    <property type="entry name" value="TRANSCRIPTIONAL REPRESSOR OF EMRAB OPERON"/>
    <property type="match status" value="1"/>
</dbReference>
<organism evidence="5 6">
    <name type="scientific">Mucilaginibacter terrigena</name>
    <dbReference type="NCBI Taxonomy" id="2492395"/>
    <lineage>
        <taxon>Bacteria</taxon>
        <taxon>Pseudomonadati</taxon>
        <taxon>Bacteroidota</taxon>
        <taxon>Sphingobacteriia</taxon>
        <taxon>Sphingobacteriales</taxon>
        <taxon>Sphingobacteriaceae</taxon>
        <taxon>Mucilaginibacter</taxon>
    </lineage>
</organism>